<sequence>MAFVPFIPYGIDVGLHGSYQVWQNIYDPEYKTMTSIKKYNAYLTEQDLENWCEGQPTTSYCQDAQKRAGFLPTVSKKRMKKKNRY</sequence>
<gene>
    <name evidence="1" type="ORF">Sylvanvirus18_7</name>
</gene>
<proteinExistence type="predicted"/>
<accession>A0A3G5AJN8</accession>
<organism evidence="1">
    <name type="scientific">Sylvanvirus sp</name>
    <dbReference type="NCBI Taxonomy" id="2487774"/>
    <lineage>
        <taxon>Viruses</taxon>
    </lineage>
</organism>
<name>A0A3G5AJN8_9VIRU</name>
<dbReference type="EMBL" id="MK072524">
    <property type="protein sequence ID" value="AYV87004.1"/>
    <property type="molecule type" value="Genomic_DNA"/>
</dbReference>
<evidence type="ECO:0000313" key="1">
    <source>
        <dbReference type="EMBL" id="AYV87004.1"/>
    </source>
</evidence>
<reference evidence="1" key="1">
    <citation type="submission" date="2018-10" db="EMBL/GenBank/DDBJ databases">
        <title>Hidden diversity of soil giant viruses.</title>
        <authorList>
            <person name="Schulz F."/>
            <person name="Alteio L."/>
            <person name="Goudeau D."/>
            <person name="Ryan E.M."/>
            <person name="Malmstrom R.R."/>
            <person name="Blanchard J."/>
            <person name="Woyke T."/>
        </authorList>
    </citation>
    <scope>NUCLEOTIDE SEQUENCE</scope>
    <source>
        <strain evidence="1">SYV1</strain>
    </source>
</reference>
<protein>
    <submittedName>
        <fullName evidence="1">Uncharacterized protein</fullName>
    </submittedName>
</protein>